<dbReference type="Pfam" id="PF03186">
    <property type="entry name" value="CobD_Cbib"/>
    <property type="match status" value="2"/>
</dbReference>
<name>A0ABW4TDG4_9ACTN</name>
<keyword evidence="4 9" id="KW-1003">Cell membrane</keyword>
<keyword evidence="6 9" id="KW-0812">Transmembrane</keyword>
<dbReference type="EMBL" id="JBHUFV010000104">
    <property type="protein sequence ID" value="MFD1940067.1"/>
    <property type="molecule type" value="Genomic_DNA"/>
</dbReference>
<proteinExistence type="inferred from homology"/>
<accession>A0ABW4TDG4</accession>
<evidence type="ECO:0000256" key="8">
    <source>
        <dbReference type="ARBA" id="ARBA00023136"/>
    </source>
</evidence>
<comment type="pathway">
    <text evidence="2 9">Cofactor biosynthesis; adenosylcobalamin biosynthesis.</text>
</comment>
<evidence type="ECO:0000256" key="3">
    <source>
        <dbReference type="ARBA" id="ARBA00006263"/>
    </source>
</evidence>
<evidence type="ECO:0000313" key="11">
    <source>
        <dbReference type="Proteomes" id="UP001597368"/>
    </source>
</evidence>
<evidence type="ECO:0000256" key="6">
    <source>
        <dbReference type="ARBA" id="ARBA00022692"/>
    </source>
</evidence>
<evidence type="ECO:0000256" key="1">
    <source>
        <dbReference type="ARBA" id="ARBA00004651"/>
    </source>
</evidence>
<comment type="function">
    <text evidence="9">Converts cobyric acid to cobinamide by the addition of aminopropanol on the F carboxylic group.</text>
</comment>
<dbReference type="Proteomes" id="UP001597368">
    <property type="component" value="Unassembled WGS sequence"/>
</dbReference>
<dbReference type="RefSeq" id="WP_379582934.1">
    <property type="nucleotide sequence ID" value="NZ_JBHUFV010000104.1"/>
</dbReference>
<protein>
    <recommendedName>
        <fullName evidence="9">Cobalamin biosynthesis protein CobD</fullName>
    </recommendedName>
</protein>
<dbReference type="NCBIfam" id="TIGR00380">
    <property type="entry name" value="cobal_cbiB"/>
    <property type="match status" value="1"/>
</dbReference>
<keyword evidence="7 9" id="KW-1133">Transmembrane helix</keyword>
<gene>
    <name evidence="9" type="primary">cobD</name>
    <name evidence="10" type="ORF">ACFSKW_52290</name>
</gene>
<comment type="caution">
    <text evidence="10">The sequence shown here is derived from an EMBL/GenBank/DDBJ whole genome shotgun (WGS) entry which is preliminary data.</text>
</comment>
<comment type="similarity">
    <text evidence="3 9">Belongs to the CobD/CbiB family.</text>
</comment>
<evidence type="ECO:0000256" key="7">
    <source>
        <dbReference type="ARBA" id="ARBA00022989"/>
    </source>
</evidence>
<evidence type="ECO:0000256" key="4">
    <source>
        <dbReference type="ARBA" id="ARBA00022475"/>
    </source>
</evidence>
<dbReference type="NCBIfam" id="NF002276">
    <property type="entry name" value="PRK01209.1-4"/>
    <property type="match status" value="1"/>
</dbReference>
<evidence type="ECO:0000256" key="9">
    <source>
        <dbReference type="HAMAP-Rule" id="MF_00024"/>
    </source>
</evidence>
<dbReference type="InterPro" id="IPR004485">
    <property type="entry name" value="Cobalamin_biosynth_CobD/CbiB"/>
</dbReference>
<keyword evidence="8 9" id="KW-0472">Membrane</keyword>
<comment type="subcellular location">
    <subcellularLocation>
        <location evidence="1 9">Cell membrane</location>
        <topology evidence="1 9">Multi-pass membrane protein</topology>
    </subcellularLocation>
</comment>
<keyword evidence="5 9" id="KW-0169">Cobalamin biosynthesis</keyword>
<evidence type="ECO:0000256" key="2">
    <source>
        <dbReference type="ARBA" id="ARBA00004953"/>
    </source>
</evidence>
<dbReference type="PANTHER" id="PTHR34308">
    <property type="entry name" value="COBALAMIN BIOSYNTHESIS PROTEIN CBIB"/>
    <property type="match status" value="1"/>
</dbReference>
<keyword evidence="11" id="KW-1185">Reference proteome</keyword>
<organism evidence="10 11">
    <name type="scientific">Nonomuraea mangrovi</name>
    <dbReference type="NCBI Taxonomy" id="2316207"/>
    <lineage>
        <taxon>Bacteria</taxon>
        <taxon>Bacillati</taxon>
        <taxon>Actinomycetota</taxon>
        <taxon>Actinomycetes</taxon>
        <taxon>Streptosporangiales</taxon>
        <taxon>Streptosporangiaceae</taxon>
        <taxon>Nonomuraea</taxon>
    </lineage>
</organism>
<sequence length="373" mass="38407">MHISSRSAGLALGVLVDAVVGDPRRGHPVALFGRAAAALEKRLYGDARPHGVAHVAICVGASAGLGLIARRASGALASSRAGAGAALGAEGRRARPGAEGRWAGLGAEGRWAGLGASRAGLGAEGRRAVLGWALEAGLTAAATWAVLGGTTLAREGAHMAEALEADDLAAARRRLPHLCGRDPSALEAPELARATVESLAENTSDAVVAPLFWGAVAGVPGLLAYRAVNTLDAMVGHHSPRYENFGWAAARLDDVANYVPARITGLLAVLAAPDRGRALRVLRRDGHRHPSPNAGRCEAAFAGALDVTLGGTNVYGSRVEHRPEMGDGPKPEVRDIRRAVRLTRTVSLAAAAIAVLVPALWPRRARRSHAPGA</sequence>
<dbReference type="PANTHER" id="PTHR34308:SF1">
    <property type="entry name" value="COBALAMIN BIOSYNTHESIS PROTEIN CBIB"/>
    <property type="match status" value="1"/>
</dbReference>
<reference evidence="11" key="1">
    <citation type="journal article" date="2019" name="Int. J. Syst. Evol. Microbiol.">
        <title>The Global Catalogue of Microorganisms (GCM) 10K type strain sequencing project: providing services to taxonomists for standard genome sequencing and annotation.</title>
        <authorList>
            <consortium name="The Broad Institute Genomics Platform"/>
            <consortium name="The Broad Institute Genome Sequencing Center for Infectious Disease"/>
            <person name="Wu L."/>
            <person name="Ma J."/>
        </authorList>
    </citation>
    <scope>NUCLEOTIDE SEQUENCE [LARGE SCALE GENOMIC DNA]</scope>
    <source>
        <strain evidence="11">ICMP 6774ER</strain>
    </source>
</reference>
<evidence type="ECO:0000256" key="5">
    <source>
        <dbReference type="ARBA" id="ARBA00022573"/>
    </source>
</evidence>
<dbReference type="HAMAP" id="MF_00024">
    <property type="entry name" value="CobD_CbiB"/>
    <property type="match status" value="1"/>
</dbReference>
<evidence type="ECO:0000313" key="10">
    <source>
        <dbReference type="EMBL" id="MFD1940067.1"/>
    </source>
</evidence>